<dbReference type="InterPro" id="IPR017853">
    <property type="entry name" value="GH"/>
</dbReference>
<feature type="transmembrane region" description="Helical" evidence="12">
    <location>
        <begin position="720"/>
        <end position="743"/>
    </location>
</feature>
<keyword evidence="4 12" id="KW-0812">Transmembrane</keyword>
<evidence type="ECO:0000256" key="3">
    <source>
        <dbReference type="ARBA" id="ARBA00022679"/>
    </source>
</evidence>
<feature type="transmembrane region" description="Helical" evidence="12">
    <location>
        <begin position="370"/>
        <end position="393"/>
    </location>
</feature>
<feature type="transmembrane region" description="Helical" evidence="12">
    <location>
        <begin position="832"/>
        <end position="855"/>
    </location>
</feature>
<evidence type="ECO:0000256" key="10">
    <source>
        <dbReference type="ARBA" id="ARBA00068721"/>
    </source>
</evidence>
<dbReference type="GO" id="GO:0005886">
    <property type="term" value="C:plasma membrane"/>
    <property type="evidence" value="ECO:0007669"/>
    <property type="project" value="TreeGrafter"/>
</dbReference>
<name>A0A318TVP3_9BRAD</name>
<evidence type="ECO:0000256" key="5">
    <source>
        <dbReference type="ARBA" id="ARBA00022842"/>
    </source>
</evidence>
<evidence type="ECO:0000256" key="7">
    <source>
        <dbReference type="ARBA" id="ARBA00023136"/>
    </source>
</evidence>
<dbReference type="FunFam" id="3.90.550.10:FF:000164">
    <property type="entry name" value="Beta-(1-3)-glucosyl transferase"/>
    <property type="match status" value="1"/>
</dbReference>
<feature type="transmembrane region" description="Helical" evidence="12">
    <location>
        <begin position="343"/>
        <end position="364"/>
    </location>
</feature>
<evidence type="ECO:0000256" key="4">
    <source>
        <dbReference type="ARBA" id="ARBA00022692"/>
    </source>
</evidence>
<evidence type="ECO:0000313" key="14">
    <source>
        <dbReference type="Proteomes" id="UP000248148"/>
    </source>
</evidence>
<feature type="transmembrane region" description="Helical" evidence="12">
    <location>
        <begin position="314"/>
        <end position="336"/>
    </location>
</feature>
<keyword evidence="14" id="KW-1185">Reference proteome</keyword>
<proteinExistence type="predicted"/>
<evidence type="ECO:0000256" key="12">
    <source>
        <dbReference type="SAM" id="Phobius"/>
    </source>
</evidence>
<comment type="caution">
    <text evidence="13">The sequence shown here is derived from an EMBL/GenBank/DDBJ whole genome shotgun (WGS) entry which is preliminary data.</text>
</comment>
<feature type="transmembrane region" description="Helical" evidence="12">
    <location>
        <begin position="861"/>
        <end position="884"/>
    </location>
</feature>
<dbReference type="PANTHER" id="PTHR43867">
    <property type="entry name" value="CELLULOSE SYNTHASE CATALYTIC SUBUNIT A [UDP-FORMING]"/>
    <property type="match status" value="1"/>
</dbReference>
<feature type="transmembrane region" description="Helical" evidence="12">
    <location>
        <begin position="12"/>
        <end position="31"/>
    </location>
</feature>
<evidence type="ECO:0000256" key="2">
    <source>
        <dbReference type="ARBA" id="ARBA00022676"/>
    </source>
</evidence>
<evidence type="ECO:0000256" key="8">
    <source>
        <dbReference type="ARBA" id="ARBA00053004"/>
    </source>
</evidence>
<keyword evidence="6 12" id="KW-1133">Transmembrane helix</keyword>
<keyword evidence="7 12" id="KW-0472">Membrane</keyword>
<dbReference type="Pfam" id="PF13641">
    <property type="entry name" value="Glyco_tranf_2_3"/>
    <property type="match status" value="1"/>
</dbReference>
<evidence type="ECO:0000256" key="9">
    <source>
        <dbReference type="ARBA" id="ARBA00066964"/>
    </source>
</evidence>
<dbReference type="SUPFAM" id="SSF51445">
    <property type="entry name" value="(Trans)glycosidases"/>
    <property type="match status" value="1"/>
</dbReference>
<dbReference type="CDD" id="cd06435">
    <property type="entry name" value="CESA_NdvC_like"/>
    <property type="match status" value="1"/>
</dbReference>
<dbReference type="EC" id="2.4.1.336" evidence="9"/>
<gene>
    <name evidence="13" type="ORF">BJ122_10516</name>
</gene>
<dbReference type="Gene3D" id="3.20.20.80">
    <property type="entry name" value="Glycosidases"/>
    <property type="match status" value="1"/>
</dbReference>
<evidence type="ECO:0000256" key="1">
    <source>
        <dbReference type="ARBA" id="ARBA00004141"/>
    </source>
</evidence>
<comment type="catalytic activity">
    <reaction evidence="8">
        <text>a 1,2-diacyl-sn-glycerol + UDP-alpha-D-glucose = a 1,2-diacyl-3-O-(beta-D-glucopyranosyl)-sn-glycerol + UDP + H(+)</text>
        <dbReference type="Rhea" id="RHEA:17285"/>
        <dbReference type="ChEBI" id="CHEBI:15378"/>
        <dbReference type="ChEBI" id="CHEBI:17815"/>
        <dbReference type="ChEBI" id="CHEBI:58223"/>
        <dbReference type="ChEBI" id="CHEBI:58885"/>
        <dbReference type="ChEBI" id="CHEBI:75799"/>
        <dbReference type="EC" id="2.4.1.336"/>
    </reaction>
</comment>
<sequence length="933" mass="102778">MLAPYGCVAMRAVVAVLIFVTAVHAGLWGLLRESQPAPDFRGVLPSVSYAPFDGTGHPDVDNIPTTERIRSDLKTLAPMSKAIRLYSSTGGVELVPPIANEVGLKVTVGAWIDKNLDRNEREMQAAIELSKRNNNVNGIVVGNETIYRGEQKVEDLIKLIQRVKGQVNVPVTTGEIWNIWIEHPELASSVDFIAAHILPYWEGFSDKQAVDQALIIYQKLRDAFPGKRIVIAEFGWPSAGYNLKKAMPGPFEQAVTLRNFVHRAEAVGMEYNIVEAIDQPWKFFEGGVGPYWGILNASREPKFNWTGPVVNKDYWKLATVALLVGFLLSTPIFRLTRPTMMQALLLSAAANGVGAWVATVFAYWTGHYFVWGSAFALTLGLTLLVPLVLIAMARIEEIAAIAFGRGPRRLWKAPEASADMAALPAAAAPSEIKSLAATDAADAPLSPAAEPEPAAAPLPPKVSIHIPAYFEPPEMLKQTLDALARLDYPNFECVVIINNTPDPAFTQPIQDHCRELGERFKFINAEKVQGFKAGALRIAMERTAADAEIIGIIDADYVVTPNWLKDLVPAFDDPRVGLVQAPQEHRDGDRSLMHYIMNGEYAGFFDIGMVQRNEVNGIIVHGTMCLIRRAAMDMAGGWSSDTICEDSDLGLEIMEHGWLTHYTNTRYGFGLLPDTYEAFKKQRHRWAYGGFQIIKKHWRRFMPGASRLTPDQRREFALGWLNWLGAESIGVVVALLNLIWVPIVAFADIAIPDKILTLPIIASFVVTLMHFLVLYRLRVAIKVPQMLGAMIAAMSVQWTVSRAVAQGLITEHLAFARTSKGGLTMMSVEFQAFWEAVIGVLLLVGAAVLLASNAYREIHEIYIFAGVLVLQSLPFLAAVAIAILENSRINSFAFWRNTGIRTAELIGLRPVGLPGAIPARQPVGSELPKDGVR</sequence>
<accession>A0A318TVP3</accession>
<organism evidence="13 14">
    <name type="scientific">Rhodopseudomonas faecalis</name>
    <dbReference type="NCBI Taxonomy" id="99655"/>
    <lineage>
        <taxon>Bacteria</taxon>
        <taxon>Pseudomonadati</taxon>
        <taxon>Pseudomonadota</taxon>
        <taxon>Alphaproteobacteria</taxon>
        <taxon>Hyphomicrobiales</taxon>
        <taxon>Nitrobacteraceae</taxon>
        <taxon>Rhodopseudomonas</taxon>
    </lineage>
</organism>
<dbReference type="AlphaFoldDB" id="A0A318TVP3"/>
<feature type="transmembrane region" description="Helical" evidence="12">
    <location>
        <begin position="755"/>
        <end position="777"/>
    </location>
</feature>
<dbReference type="Gene3D" id="3.90.550.10">
    <property type="entry name" value="Spore Coat Polysaccharide Biosynthesis Protein SpsA, Chain A"/>
    <property type="match status" value="1"/>
</dbReference>
<keyword evidence="2" id="KW-0328">Glycosyltransferase</keyword>
<dbReference type="PANTHER" id="PTHR43867:SF4">
    <property type="entry name" value="BETA-(1-3)-GLUCOSYL TRANSFERASE"/>
    <property type="match status" value="1"/>
</dbReference>
<reference evidence="13 14" key="1">
    <citation type="submission" date="2018-06" db="EMBL/GenBank/DDBJ databases">
        <title>Genomic Encyclopedia of Archaeal and Bacterial Type Strains, Phase II (KMG-II): from individual species to whole genera.</title>
        <authorList>
            <person name="Goeker M."/>
        </authorList>
    </citation>
    <scope>NUCLEOTIDE SEQUENCE [LARGE SCALE GENOMIC DNA]</scope>
    <source>
        <strain evidence="13 14">JCM 11668</strain>
    </source>
</reference>
<evidence type="ECO:0000256" key="11">
    <source>
        <dbReference type="ARBA" id="ARBA00078564"/>
    </source>
</evidence>
<comment type="subcellular location">
    <subcellularLocation>
        <location evidence="1">Membrane</location>
        <topology evidence="1">Multi-pass membrane protein</topology>
    </subcellularLocation>
</comment>
<dbReference type="InterPro" id="IPR029044">
    <property type="entry name" value="Nucleotide-diphossugar_trans"/>
</dbReference>
<dbReference type="InterPro" id="IPR050321">
    <property type="entry name" value="Glycosyltr_2/OpgH_subfam"/>
</dbReference>
<dbReference type="EMBL" id="QJTI01000005">
    <property type="protein sequence ID" value="PYF03759.1"/>
    <property type="molecule type" value="Genomic_DNA"/>
</dbReference>
<keyword evidence="5" id="KW-0460">Magnesium</keyword>
<dbReference type="GO" id="GO:0016758">
    <property type="term" value="F:hexosyltransferase activity"/>
    <property type="evidence" value="ECO:0007669"/>
    <property type="project" value="TreeGrafter"/>
</dbReference>
<dbReference type="SUPFAM" id="SSF53448">
    <property type="entry name" value="Nucleotide-diphospho-sugar transferases"/>
    <property type="match status" value="1"/>
</dbReference>
<protein>
    <recommendedName>
        <fullName evidence="10">Beta-monoglucosyldiacylglycerol synthase</fullName>
        <ecNumber evidence="9">2.4.1.336</ecNumber>
    </recommendedName>
    <alternativeName>
        <fullName evidence="11">UDP-glucose:1,2-diacylglycerol 3-beta-D-glucosyltransferase</fullName>
    </alternativeName>
</protein>
<evidence type="ECO:0000313" key="13">
    <source>
        <dbReference type="EMBL" id="PYF03759.1"/>
    </source>
</evidence>
<dbReference type="Proteomes" id="UP000248148">
    <property type="component" value="Unassembled WGS sequence"/>
</dbReference>
<evidence type="ECO:0000256" key="6">
    <source>
        <dbReference type="ARBA" id="ARBA00022989"/>
    </source>
</evidence>
<keyword evidence="3" id="KW-0808">Transferase</keyword>